<dbReference type="PANTHER" id="PTHR11319">
    <property type="entry name" value="G PROTEIN-COUPLED RECEPTOR-RELATED"/>
    <property type="match status" value="1"/>
</dbReference>
<dbReference type="EMBL" id="CAJJDN010000158">
    <property type="protein sequence ID" value="CAD8125396.1"/>
    <property type="molecule type" value="Genomic_DNA"/>
</dbReference>
<sequence length="1946" mass="227874">MFIVLLLFQGPLLCSTSFSNYNEAILSKSAETYEQDINMEILDKGDSYGLGFWSMSIPLLIHDSNIDFDNPYDFLKTEYGQMLLLVKDIDTNSNILLVSKLLDYENLKVQHQIRIMNNDQNVILQYEFQGLEYEGIWIFHLILIQPSLKMIIVEVSGQPQQQVQILTNIQQHLLIVLGGRGYINDLNLNTFKGLLSHIIFLPNFFYSDVTFQETVNDNQIPPKHIDEQIVTIVPGFKIFDGVYAQQNFIEHYGNKYCLSGWVKYLVNDINEQKYILLRMTPFLNYYQEKQLGDELFKIEVFLSKKNPEQTNMIIYTDAYSMPVQQSFQQQFDQTFKGSQNTNQDIYQSKRIFQNLNNLQYFEGLQQWHFIQYEYGRSNFQERMLFQAQFYNEIGLIKEGMGNEIFDGSFTSSKFNIFFGSDNFNNNFLQAEIFDFRMKYNYNEDKELDLNCHYSCLTCKGPLQNDCLSCDENSLRYFQSEKFECNCNQGYFEFEIGFCTNQFNYVFILNEVCVNNIGICPFGYFRLPIDSDKYECKQCPQSITQQNILCADCFWYYKTWYLKPTCKYDYKKILHQLNNEAYQLVERDPIYNDVYSIGLDNELFLHPEFEDYCDVISIYNVNQIIQWILIHDNVLKCNMIVPYMILLDIVMPVIQDVYEVQGQCQNCPIECLTCENDGYDQPICNSCIQSYSLFGGYCQKCGKFCQSCQIYDDKFLDYQYLKCNRCIDDSKYFISFDAQNCQINSIINCSYAFQVIKNDFTKNTLDFNFQPQFDQILTLCAKCNQNYVFTFETNECIKDNITQDCQIGIGQLNQFDQSLDSVICLSSSLYQNDVIQFTKNCLNLNCQVCLQTDIINFFTCLECQQGYYIQKPSGKCLQCPNELKQFFIKGQMEKLSQSLLQKIHRKIDTHLYTIFGESQNANDYEILCETCLDGYKLHNQQCIPYCQETCQLCLLYKNQFICIQCYSEQKGKKLTLINNQCIECPDNCALCRIRTDQEISLINPLFQNQKYLKYTYQCLKTFEDQKYYYDEDLGLFIECLQLESNGGCFKQLIIEFNLYSDYLQYETDLNSLEDEKARQKFKRENLLVNSFINSNITLAEFQNEQFYTLANSKVIKSLIIKMKNKGSQFNLLIDGKIKQTFSENIFSLTKLEIINFSKITFSGLKIIGAPFQQQFGFYFESIFPQTIILDQITFQIGTEESLTIGFQFNIINLKFLQFTNGIIDFSSINQAESFLKAEPTQYPKQLIFQNIKVIQCVIKNSILFDLELNQGDLIEFDNITINSNFSNSKFIRVSQQNESGEIKMTNFNITSNIKDSESFFNFQGIAKLNINQFIMRSSIITNSTIILLNRQSNLENISFTFNYFFKFSCGIIISDYKDLIIVQTFSNVDFSNNQYDSLIKFIYLKKYQSKTQNVTINYLNQINNYFKSDYFNYNRKQIDFSLITIQYDVVEISNFFIDRGNGQNDLSIYDCKKIKIHNGIVEQKKFRFFGLHKYLNCQLKQVQDQYYSATINIISSQQTEILNVTFSKLITYNFPIISIISADLNILNQKEVFQKLKYYFKLLLYQFNQLNMVQYKQRILIYLVIFYMFIYKNDHIETAGLLIFNCPLCQIYLNNQSLQNNMVTNCSSNIIYIEAQTLEIINSSFNKNNIFDYQIFQPHILWGFTTEISQQFIKSVFQVKSQSGIGQITAKQITFINNNFFNSYGSLGGCFSIFPQGLSKISIINNKFEDIQTQFYKEIEYGAGIYIDGSSSAQLLINIINNRFKNIFCRQLGGFLYLKSNISQTILNISNLDLENIFAQQGSAFYVEYSKFVANQHVFSLTNLQVSNSYDGYIQFLNKFSEIPSQQELNFLTNSRSLIYLEYGSLIQIQDIKINNLILESFIQLISINQAYITDVYIKNSFINNNLIKITPFSTKSLQLILNNLQFINITWIQIQQFNLSKLGHQK</sequence>
<reference evidence="2" key="1">
    <citation type="submission" date="2021-01" db="EMBL/GenBank/DDBJ databases">
        <authorList>
            <consortium name="Genoscope - CEA"/>
            <person name="William W."/>
        </authorList>
    </citation>
    <scope>NUCLEOTIDE SEQUENCE</scope>
</reference>
<dbReference type="Proteomes" id="UP000692954">
    <property type="component" value="Unassembled WGS sequence"/>
</dbReference>
<dbReference type="CDD" id="cd00064">
    <property type="entry name" value="FU"/>
    <property type="match status" value="2"/>
</dbReference>
<name>A0A8S1RAH4_9CILI</name>
<organism evidence="2 3">
    <name type="scientific">Paramecium sonneborni</name>
    <dbReference type="NCBI Taxonomy" id="65129"/>
    <lineage>
        <taxon>Eukaryota</taxon>
        <taxon>Sar</taxon>
        <taxon>Alveolata</taxon>
        <taxon>Ciliophora</taxon>
        <taxon>Intramacronucleata</taxon>
        <taxon>Oligohymenophorea</taxon>
        <taxon>Peniculida</taxon>
        <taxon>Parameciidae</taxon>
        <taxon>Paramecium</taxon>
    </lineage>
</organism>
<evidence type="ECO:0000256" key="1">
    <source>
        <dbReference type="SAM" id="SignalP"/>
    </source>
</evidence>
<comment type="caution">
    <text evidence="2">The sequence shown here is derived from an EMBL/GenBank/DDBJ whole genome shotgun (WGS) entry which is preliminary data.</text>
</comment>
<dbReference type="SMART" id="SM00261">
    <property type="entry name" value="FU"/>
    <property type="match status" value="3"/>
</dbReference>
<dbReference type="InterPro" id="IPR006212">
    <property type="entry name" value="Furin_repeat"/>
</dbReference>
<proteinExistence type="predicted"/>
<dbReference type="PANTHER" id="PTHR11319:SF35">
    <property type="entry name" value="OUTER MEMBRANE PROTEIN PMPC-RELATED"/>
    <property type="match status" value="1"/>
</dbReference>
<dbReference type="OrthoDB" id="300641at2759"/>
<evidence type="ECO:0000313" key="2">
    <source>
        <dbReference type="EMBL" id="CAD8125396.1"/>
    </source>
</evidence>
<evidence type="ECO:0008006" key="4">
    <source>
        <dbReference type="Google" id="ProtNLM"/>
    </source>
</evidence>
<gene>
    <name evidence="2" type="ORF">PSON_ATCC_30995.1.T1580119</name>
</gene>
<protein>
    <recommendedName>
        <fullName evidence="4">Transmembrane protein</fullName>
    </recommendedName>
</protein>
<accession>A0A8S1RAH4</accession>
<feature type="signal peptide" evidence="1">
    <location>
        <begin position="1"/>
        <end position="16"/>
    </location>
</feature>
<feature type="chain" id="PRO_5035769891" description="Transmembrane protein" evidence="1">
    <location>
        <begin position="17"/>
        <end position="1946"/>
    </location>
</feature>
<keyword evidence="1" id="KW-0732">Signal</keyword>
<keyword evidence="3" id="KW-1185">Reference proteome</keyword>
<evidence type="ECO:0000313" key="3">
    <source>
        <dbReference type="Proteomes" id="UP000692954"/>
    </source>
</evidence>